<keyword evidence="1" id="KW-0472">Membrane</keyword>
<evidence type="ECO:0000313" key="3">
    <source>
        <dbReference type="Proteomes" id="UP000635477"/>
    </source>
</evidence>
<keyword evidence="3" id="KW-1185">Reference proteome</keyword>
<dbReference type="OrthoDB" id="3561681at2759"/>
<feature type="transmembrane region" description="Helical" evidence="1">
    <location>
        <begin position="68"/>
        <end position="89"/>
    </location>
</feature>
<reference evidence="2" key="1">
    <citation type="journal article" date="2020" name="BMC Genomics">
        <title>Correction to: Identification and distribution of gene clusters required for synthesis of sphingolipid metabolism inhibitors in diverse species of the filamentous fungus Fusarium.</title>
        <authorList>
            <person name="Kim H.S."/>
            <person name="Lohmar J.M."/>
            <person name="Busman M."/>
            <person name="Brown D.W."/>
            <person name="Naumann T.A."/>
            <person name="Divon H.H."/>
            <person name="Lysoe E."/>
            <person name="Uhlig S."/>
            <person name="Proctor R.H."/>
        </authorList>
    </citation>
    <scope>NUCLEOTIDE SEQUENCE</scope>
    <source>
        <strain evidence="2">NRRL 22465</strain>
    </source>
</reference>
<dbReference type="EMBL" id="JABEYC010000208">
    <property type="protein sequence ID" value="KAF4980777.1"/>
    <property type="molecule type" value="Genomic_DNA"/>
</dbReference>
<evidence type="ECO:0000313" key="2">
    <source>
        <dbReference type="EMBL" id="KAF4980777.1"/>
    </source>
</evidence>
<keyword evidence="1" id="KW-1133">Transmembrane helix</keyword>
<sequence length="106" mass="12114">MTTGHQFSLQIRNGNQIALSTRQDSRYMRSIAVMTMVFLPGTWLGGVFSMTFFDWGSDGGGAYISSFVWIYVVMTLVMTAITVGGWYFVTVYWPRQLAKEFQDKEE</sequence>
<feature type="transmembrane region" description="Helical" evidence="1">
    <location>
        <begin position="31"/>
        <end position="53"/>
    </location>
</feature>
<keyword evidence="1" id="KW-0812">Transmembrane</keyword>
<comment type="caution">
    <text evidence="2">The sequence shown here is derived from an EMBL/GenBank/DDBJ whole genome shotgun (WGS) entry which is preliminary data.</text>
</comment>
<dbReference type="Gene3D" id="1.20.58.340">
    <property type="entry name" value="Magnesium transport protein CorA, transmembrane region"/>
    <property type="match status" value="1"/>
</dbReference>
<dbReference type="Proteomes" id="UP000635477">
    <property type="component" value="Unassembled WGS sequence"/>
</dbReference>
<reference evidence="2" key="2">
    <citation type="submission" date="2020-05" db="EMBL/GenBank/DDBJ databases">
        <authorList>
            <person name="Kim H.-S."/>
            <person name="Proctor R.H."/>
            <person name="Brown D.W."/>
        </authorList>
    </citation>
    <scope>NUCLEOTIDE SEQUENCE</scope>
    <source>
        <strain evidence="2">NRRL 22465</strain>
    </source>
</reference>
<protein>
    <submittedName>
        <fullName evidence="2">Uncharacterized protein</fullName>
    </submittedName>
</protein>
<dbReference type="AlphaFoldDB" id="A0A8H4UP19"/>
<gene>
    <name evidence="2" type="ORF">FZEAL_3291</name>
</gene>
<evidence type="ECO:0000256" key="1">
    <source>
        <dbReference type="SAM" id="Phobius"/>
    </source>
</evidence>
<accession>A0A8H4UP19</accession>
<proteinExistence type="predicted"/>
<organism evidence="2 3">
    <name type="scientific">Fusarium zealandicum</name>
    <dbReference type="NCBI Taxonomy" id="1053134"/>
    <lineage>
        <taxon>Eukaryota</taxon>
        <taxon>Fungi</taxon>
        <taxon>Dikarya</taxon>
        <taxon>Ascomycota</taxon>
        <taxon>Pezizomycotina</taxon>
        <taxon>Sordariomycetes</taxon>
        <taxon>Hypocreomycetidae</taxon>
        <taxon>Hypocreales</taxon>
        <taxon>Nectriaceae</taxon>
        <taxon>Fusarium</taxon>
        <taxon>Fusarium staphyleae species complex</taxon>
    </lineage>
</organism>
<name>A0A8H4UP19_9HYPO</name>